<dbReference type="EMBL" id="BARV01026814">
    <property type="protein sequence ID" value="GAI44897.1"/>
    <property type="molecule type" value="Genomic_DNA"/>
</dbReference>
<organism evidence="1">
    <name type="scientific">marine sediment metagenome</name>
    <dbReference type="NCBI Taxonomy" id="412755"/>
    <lineage>
        <taxon>unclassified sequences</taxon>
        <taxon>metagenomes</taxon>
        <taxon>ecological metagenomes</taxon>
    </lineage>
</organism>
<accession>X1NLK0</accession>
<proteinExistence type="predicted"/>
<protein>
    <submittedName>
        <fullName evidence="1">Uncharacterized protein</fullName>
    </submittedName>
</protein>
<dbReference type="AlphaFoldDB" id="X1NLK0"/>
<name>X1NLK0_9ZZZZ</name>
<comment type="caution">
    <text evidence="1">The sequence shown here is derived from an EMBL/GenBank/DDBJ whole genome shotgun (WGS) entry which is preliminary data.</text>
</comment>
<gene>
    <name evidence="1" type="ORF">S06H3_43247</name>
</gene>
<evidence type="ECO:0000313" key="1">
    <source>
        <dbReference type="EMBL" id="GAI44897.1"/>
    </source>
</evidence>
<reference evidence="1" key="1">
    <citation type="journal article" date="2014" name="Front. Microbiol.">
        <title>High frequency of phylogenetically diverse reductive dehalogenase-homologous genes in deep subseafloor sedimentary metagenomes.</title>
        <authorList>
            <person name="Kawai M."/>
            <person name="Futagami T."/>
            <person name="Toyoda A."/>
            <person name="Takaki Y."/>
            <person name="Nishi S."/>
            <person name="Hori S."/>
            <person name="Arai W."/>
            <person name="Tsubouchi T."/>
            <person name="Morono Y."/>
            <person name="Uchiyama I."/>
            <person name="Ito T."/>
            <person name="Fujiyama A."/>
            <person name="Inagaki F."/>
            <person name="Takami H."/>
        </authorList>
    </citation>
    <scope>NUCLEOTIDE SEQUENCE</scope>
    <source>
        <strain evidence="1">Expedition CK06-06</strain>
    </source>
</reference>
<sequence length="137" mass="14773">MPILYESYAKPQVQTLARVKDTSKTLTISLAVVGVGKGVVVSAHAFDEAGNKVTEQARGQGVGLYVSMRNDGETGKLWATIKDKDTGRIVVRKDYIACEAEVEVGAGKTWGWTAATAHDLNMPNKTWNLLIEAGHVT</sequence>